<evidence type="ECO:0000256" key="3">
    <source>
        <dbReference type="ARBA" id="ARBA00022673"/>
    </source>
</evidence>
<evidence type="ECO:0000259" key="10">
    <source>
        <dbReference type="PROSITE" id="PS50222"/>
    </source>
</evidence>
<keyword evidence="5" id="KW-0106">Calcium</keyword>
<evidence type="ECO:0000256" key="5">
    <source>
        <dbReference type="ARBA" id="ARBA00022837"/>
    </source>
</evidence>
<keyword evidence="8" id="KW-0407">Ion channel</keyword>
<keyword evidence="6" id="KW-0851">Voltage-gated channel</keyword>
<dbReference type="InterPro" id="IPR011992">
    <property type="entry name" value="EF-hand-dom_pair"/>
</dbReference>
<keyword evidence="4" id="KW-0677">Repeat</keyword>
<dbReference type="AlphaFoldDB" id="A0ABC8RWY3"/>
<dbReference type="GO" id="GO:0034702">
    <property type="term" value="C:monoatomic ion channel complex"/>
    <property type="evidence" value="ECO:0007669"/>
    <property type="project" value="UniProtKB-KW"/>
</dbReference>
<evidence type="ECO:0000313" key="11">
    <source>
        <dbReference type="EMBL" id="CAK9149480.1"/>
    </source>
</evidence>
<evidence type="ECO:0000256" key="8">
    <source>
        <dbReference type="ARBA" id="ARBA00023303"/>
    </source>
</evidence>
<keyword evidence="9" id="KW-1133">Transmembrane helix</keyword>
<keyword evidence="3" id="KW-0107">Calcium channel</keyword>
<keyword evidence="1" id="KW-0813">Transport</keyword>
<feature type="transmembrane region" description="Helical" evidence="9">
    <location>
        <begin position="112"/>
        <end position="129"/>
    </location>
</feature>
<evidence type="ECO:0000256" key="6">
    <source>
        <dbReference type="ARBA" id="ARBA00022882"/>
    </source>
</evidence>
<dbReference type="PANTHER" id="PTHR46988:SF2">
    <property type="entry name" value="TWO PORE CALCIUM CHANNEL PROTEIN 1"/>
    <property type="match status" value="1"/>
</dbReference>
<keyword evidence="9" id="KW-0812">Transmembrane</keyword>
<reference evidence="11 12" key="1">
    <citation type="submission" date="2024-02" db="EMBL/GenBank/DDBJ databases">
        <authorList>
            <person name="Vignale AGUSTIN F."/>
            <person name="Sosa J E."/>
            <person name="Modenutti C."/>
        </authorList>
    </citation>
    <scope>NUCLEOTIDE SEQUENCE [LARGE SCALE GENOMIC DNA]</scope>
</reference>
<dbReference type="SUPFAM" id="SSF47473">
    <property type="entry name" value="EF-hand"/>
    <property type="match status" value="1"/>
</dbReference>
<dbReference type="GO" id="GO:0005262">
    <property type="term" value="F:calcium channel activity"/>
    <property type="evidence" value="ECO:0007669"/>
    <property type="project" value="UniProtKB-KW"/>
</dbReference>
<proteinExistence type="predicted"/>
<keyword evidence="9" id="KW-0472">Membrane</keyword>
<comment type="caution">
    <text evidence="11">The sequence shown here is derived from an EMBL/GenBank/DDBJ whole genome shotgun (WGS) entry which is preliminary data.</text>
</comment>
<keyword evidence="7" id="KW-0406">Ion transport</keyword>
<evidence type="ECO:0000256" key="9">
    <source>
        <dbReference type="SAM" id="Phobius"/>
    </source>
</evidence>
<evidence type="ECO:0000256" key="2">
    <source>
        <dbReference type="ARBA" id="ARBA00022568"/>
    </source>
</evidence>
<evidence type="ECO:0000313" key="12">
    <source>
        <dbReference type="Proteomes" id="UP001642360"/>
    </source>
</evidence>
<accession>A0ABC8RWY3</accession>
<evidence type="ECO:0000256" key="7">
    <source>
        <dbReference type="ARBA" id="ARBA00023065"/>
    </source>
</evidence>
<gene>
    <name evidence="11" type="ORF">ILEXP_LOCUS17525</name>
</gene>
<organism evidence="11 12">
    <name type="scientific">Ilex paraguariensis</name>
    <name type="common">yerba mate</name>
    <dbReference type="NCBI Taxonomy" id="185542"/>
    <lineage>
        <taxon>Eukaryota</taxon>
        <taxon>Viridiplantae</taxon>
        <taxon>Streptophyta</taxon>
        <taxon>Embryophyta</taxon>
        <taxon>Tracheophyta</taxon>
        <taxon>Spermatophyta</taxon>
        <taxon>Magnoliopsida</taxon>
        <taxon>eudicotyledons</taxon>
        <taxon>Gunneridae</taxon>
        <taxon>Pentapetalae</taxon>
        <taxon>asterids</taxon>
        <taxon>campanulids</taxon>
        <taxon>Aquifoliales</taxon>
        <taxon>Aquifoliaceae</taxon>
        <taxon>Ilex</taxon>
    </lineage>
</organism>
<dbReference type="PANTHER" id="PTHR46988">
    <property type="entry name" value="TWO PORE CALCIUM CHANNEL PROTEIN 1"/>
    <property type="match status" value="1"/>
</dbReference>
<evidence type="ECO:0000256" key="4">
    <source>
        <dbReference type="ARBA" id="ARBA00022737"/>
    </source>
</evidence>
<dbReference type="PROSITE" id="PS50222">
    <property type="entry name" value="EF_HAND_2"/>
    <property type="match status" value="1"/>
</dbReference>
<sequence>MKTRKGSCPLKEQEKPSTETAFFIAIDSLSSLSTATVKTLPKTSREDFDLIFAELDDSNDFTINLDEFSDLCNAIGLRFQKEDSPSWFETFPTFYHAPLSEKLKDFVRSGKFEYIVIFILIMNLVAVIIETTPFDHCANQFDCVGDTNGGCKGIWPCSNLIPALAPLL</sequence>
<dbReference type="EMBL" id="CAUOFW020001881">
    <property type="protein sequence ID" value="CAK9149480.1"/>
    <property type="molecule type" value="Genomic_DNA"/>
</dbReference>
<dbReference type="Proteomes" id="UP001642360">
    <property type="component" value="Unassembled WGS sequence"/>
</dbReference>
<feature type="domain" description="EF-hand" evidence="10">
    <location>
        <begin position="43"/>
        <end position="78"/>
    </location>
</feature>
<dbReference type="InterPro" id="IPR002048">
    <property type="entry name" value="EF_hand_dom"/>
</dbReference>
<dbReference type="InterPro" id="IPR044581">
    <property type="entry name" value="TPC1_plant"/>
</dbReference>
<protein>
    <recommendedName>
        <fullName evidence="10">EF-hand domain-containing protein</fullName>
    </recommendedName>
</protein>
<name>A0ABC8RWY3_9AQUA</name>
<keyword evidence="12" id="KW-1185">Reference proteome</keyword>
<keyword evidence="2" id="KW-0109">Calcium transport</keyword>
<evidence type="ECO:0000256" key="1">
    <source>
        <dbReference type="ARBA" id="ARBA00022448"/>
    </source>
</evidence>